<evidence type="ECO:0000256" key="14">
    <source>
        <dbReference type="SAM" id="SignalP"/>
    </source>
</evidence>
<dbReference type="SUPFAM" id="SSF51445">
    <property type="entry name" value="(Trans)glycosidases"/>
    <property type="match status" value="1"/>
</dbReference>
<dbReference type="OrthoDB" id="941679at2759"/>
<dbReference type="GO" id="GO:0000747">
    <property type="term" value="P:conjugation with cellular fusion"/>
    <property type="evidence" value="ECO:0007669"/>
    <property type="project" value="UniProtKB-ARBA"/>
</dbReference>
<reference evidence="15" key="1">
    <citation type="journal article" date="2021" name="Open Biol.">
        <title>Shared evolutionary footprints suggest mitochondrial oxidative damage underlies multiple complex I losses in fungi.</title>
        <authorList>
            <person name="Schikora-Tamarit M.A."/>
            <person name="Marcet-Houben M."/>
            <person name="Nosek J."/>
            <person name="Gabaldon T."/>
        </authorList>
    </citation>
    <scope>NUCLEOTIDE SEQUENCE</scope>
    <source>
        <strain evidence="15">CBS2887</strain>
    </source>
</reference>
<dbReference type="FunFam" id="3.20.20.80:FF:000111">
    <property type="entry name" value="Soluble cell wall protein"/>
    <property type="match status" value="1"/>
</dbReference>
<dbReference type="InterPro" id="IPR017853">
    <property type="entry name" value="GH"/>
</dbReference>
<keyword evidence="8" id="KW-0325">Glycoprotein</keyword>
<dbReference type="PANTHER" id="PTHR16631:SF14">
    <property type="entry name" value="FAMILY 17 GLUCOSIDASE SCW10-RELATED"/>
    <property type="match status" value="1"/>
</dbReference>
<keyword evidence="9" id="KW-0326">Glycosidase</keyword>
<evidence type="ECO:0000256" key="12">
    <source>
        <dbReference type="RuleBase" id="RU004335"/>
    </source>
</evidence>
<name>A0A9P8Q4C8_WICPI</name>
<evidence type="ECO:0000256" key="2">
    <source>
        <dbReference type="ARBA" id="ARBA00008773"/>
    </source>
</evidence>
<keyword evidence="6 14" id="KW-0732">Signal</keyword>
<comment type="similarity">
    <text evidence="2 12">Belongs to the glycosyl hydrolase 17 family.</text>
</comment>
<feature type="region of interest" description="Disordered" evidence="13">
    <location>
        <begin position="49"/>
        <end position="114"/>
    </location>
</feature>
<comment type="function">
    <text evidence="11">Glucanases possibly play a role in cell expansion during growth, in cell-cell fusion during mating, and in spore release during sporulation.</text>
</comment>
<evidence type="ECO:0000256" key="7">
    <source>
        <dbReference type="ARBA" id="ARBA00022801"/>
    </source>
</evidence>
<dbReference type="PANTHER" id="PTHR16631">
    <property type="entry name" value="GLUCAN 1,3-BETA-GLUCOSIDASE"/>
    <property type="match status" value="1"/>
</dbReference>
<keyword evidence="16" id="KW-1185">Reference proteome</keyword>
<gene>
    <name evidence="15" type="ORF">WICPIJ_006471</name>
</gene>
<keyword evidence="4" id="KW-0964">Secreted</keyword>
<evidence type="ECO:0000313" key="15">
    <source>
        <dbReference type="EMBL" id="KAH3682559.1"/>
    </source>
</evidence>
<dbReference type="InterPro" id="IPR000490">
    <property type="entry name" value="Glyco_hydro_17"/>
</dbReference>
<evidence type="ECO:0000256" key="6">
    <source>
        <dbReference type="ARBA" id="ARBA00022729"/>
    </source>
</evidence>
<feature type="chain" id="PRO_5040377599" description="Glycoside hydrolase family 17 protein" evidence="14">
    <location>
        <begin position="19"/>
        <end position="366"/>
    </location>
</feature>
<dbReference type="AlphaFoldDB" id="A0A9P8Q4C8"/>
<evidence type="ECO:0000313" key="16">
    <source>
        <dbReference type="Proteomes" id="UP000774326"/>
    </source>
</evidence>
<dbReference type="GO" id="GO:0005576">
    <property type="term" value="C:extracellular region"/>
    <property type="evidence" value="ECO:0007669"/>
    <property type="project" value="TreeGrafter"/>
</dbReference>
<proteinExistence type="inferred from homology"/>
<evidence type="ECO:0000256" key="9">
    <source>
        <dbReference type="ARBA" id="ARBA00023295"/>
    </source>
</evidence>
<comment type="subcellular location">
    <subcellularLocation>
        <location evidence="1">Secreted</location>
        <location evidence="1">Cell wall</location>
    </subcellularLocation>
</comment>
<keyword evidence="3" id="KW-0134">Cell wall</keyword>
<evidence type="ECO:0000256" key="3">
    <source>
        <dbReference type="ARBA" id="ARBA00022512"/>
    </source>
</evidence>
<dbReference type="InterPro" id="IPR050732">
    <property type="entry name" value="Beta-glucan_modifiers"/>
</dbReference>
<feature type="compositionally biased region" description="Low complexity" evidence="13">
    <location>
        <begin position="79"/>
        <end position="114"/>
    </location>
</feature>
<feature type="signal peptide" evidence="14">
    <location>
        <begin position="1"/>
        <end position="18"/>
    </location>
</feature>
<keyword evidence="7" id="KW-0378">Hydrolase</keyword>
<dbReference type="GO" id="GO:0005975">
    <property type="term" value="P:carbohydrate metabolic process"/>
    <property type="evidence" value="ECO:0007669"/>
    <property type="project" value="InterPro"/>
</dbReference>
<protein>
    <recommendedName>
        <fullName evidence="17">Glycoside hydrolase family 17 protein</fullName>
    </recommendedName>
</protein>
<reference evidence="15" key="2">
    <citation type="submission" date="2021-01" db="EMBL/GenBank/DDBJ databases">
        <authorList>
            <person name="Schikora-Tamarit M.A."/>
        </authorList>
    </citation>
    <scope>NUCLEOTIDE SEQUENCE</scope>
    <source>
        <strain evidence="15">CBS2887</strain>
    </source>
</reference>
<evidence type="ECO:0000256" key="13">
    <source>
        <dbReference type="SAM" id="MobiDB-lite"/>
    </source>
</evidence>
<feature type="compositionally biased region" description="Low complexity" evidence="13">
    <location>
        <begin position="61"/>
        <end position="70"/>
    </location>
</feature>
<dbReference type="GO" id="GO:0009277">
    <property type="term" value="C:fungal-type cell wall"/>
    <property type="evidence" value="ECO:0007669"/>
    <property type="project" value="TreeGrafter"/>
</dbReference>
<dbReference type="Gene3D" id="3.20.20.80">
    <property type="entry name" value="Glycosidases"/>
    <property type="match status" value="2"/>
</dbReference>
<dbReference type="Proteomes" id="UP000774326">
    <property type="component" value="Unassembled WGS sequence"/>
</dbReference>
<evidence type="ECO:0000256" key="8">
    <source>
        <dbReference type="ARBA" id="ARBA00023180"/>
    </source>
</evidence>
<dbReference type="EMBL" id="JAEUBG010003613">
    <property type="protein sequence ID" value="KAH3682559.1"/>
    <property type="molecule type" value="Genomic_DNA"/>
</dbReference>
<dbReference type="GO" id="GO:0009986">
    <property type="term" value="C:cell surface"/>
    <property type="evidence" value="ECO:0007669"/>
    <property type="project" value="TreeGrafter"/>
</dbReference>
<evidence type="ECO:0000256" key="5">
    <source>
        <dbReference type="ARBA" id="ARBA00022685"/>
    </source>
</evidence>
<evidence type="ECO:0000256" key="4">
    <source>
        <dbReference type="ARBA" id="ARBA00022525"/>
    </source>
</evidence>
<dbReference type="GO" id="GO:0042973">
    <property type="term" value="F:glucan endo-1,3-beta-D-glucosidase activity"/>
    <property type="evidence" value="ECO:0007669"/>
    <property type="project" value="TreeGrafter"/>
</dbReference>
<sequence>MKLQNIISTLALTAAVQGSPVKEYHEKHKHQEHKRDVLTVWVTEVVAGGSTNAPTTTDTQAAAGGSAGESVEVHTSIVSEGGSASAGQSGSATGSSQSASASGSSSADSSASYSGKGVAYSSYRDDGTCKDASTVKSDFQKLSGFELIRIYDTDCDIVNSVLGALTGSQKLFAGIYYLDKIQDSVDLLASAVKSNGGSWDKFYTISVGNELVNDGKSTVDQIGQAVNQARSALKSAGYSGKIVSVDTLTAVKNNPGLCQYSDYVAVNCHPFWDGSVTPDNAGTWLQQQISDIKTTCGGSKDVLITESGWPHQGQAYGKAVPSPANQKTAVDAISKSCGEQVILFDAYDDLWKNGGPYGVEKYWGLY</sequence>
<keyword evidence="5" id="KW-0165">Cleavage on pair of basic residues</keyword>
<dbReference type="Pfam" id="PF00332">
    <property type="entry name" value="Glyco_hydro_17"/>
    <property type="match status" value="1"/>
</dbReference>
<evidence type="ECO:0008006" key="17">
    <source>
        <dbReference type="Google" id="ProtNLM"/>
    </source>
</evidence>
<dbReference type="GO" id="GO:0071555">
    <property type="term" value="P:cell wall organization"/>
    <property type="evidence" value="ECO:0007669"/>
    <property type="project" value="UniProtKB-KW"/>
</dbReference>
<organism evidence="15 16">
    <name type="scientific">Wickerhamomyces pijperi</name>
    <name type="common">Yeast</name>
    <name type="synonym">Pichia pijperi</name>
    <dbReference type="NCBI Taxonomy" id="599730"/>
    <lineage>
        <taxon>Eukaryota</taxon>
        <taxon>Fungi</taxon>
        <taxon>Dikarya</taxon>
        <taxon>Ascomycota</taxon>
        <taxon>Saccharomycotina</taxon>
        <taxon>Saccharomycetes</taxon>
        <taxon>Phaffomycetales</taxon>
        <taxon>Wickerhamomycetaceae</taxon>
        <taxon>Wickerhamomyces</taxon>
    </lineage>
</organism>
<evidence type="ECO:0000256" key="1">
    <source>
        <dbReference type="ARBA" id="ARBA00004191"/>
    </source>
</evidence>
<evidence type="ECO:0000256" key="11">
    <source>
        <dbReference type="ARBA" id="ARBA00056660"/>
    </source>
</evidence>
<keyword evidence="10" id="KW-0961">Cell wall biogenesis/degradation</keyword>
<feature type="compositionally biased region" description="Polar residues" evidence="13">
    <location>
        <begin position="49"/>
        <end position="60"/>
    </location>
</feature>
<accession>A0A9P8Q4C8</accession>
<comment type="caution">
    <text evidence="15">The sequence shown here is derived from an EMBL/GenBank/DDBJ whole genome shotgun (WGS) entry which is preliminary data.</text>
</comment>
<evidence type="ECO:0000256" key="10">
    <source>
        <dbReference type="ARBA" id="ARBA00023316"/>
    </source>
</evidence>